<gene>
    <name evidence="2" type="ORF">B296_00000410</name>
</gene>
<evidence type="ECO:0000313" key="3">
    <source>
        <dbReference type="Proteomes" id="UP000287651"/>
    </source>
</evidence>
<accession>A0A427B049</accession>
<sequence length="141" mass="15534">MWPPTASPKVTAGLRWPPEMLAAMDTPTKRPKPCARATATRPAGSSAAPDVNLPACKSVTLLRFWNSMFYKNTYEIRTICNGGANAGEHEEEGGDELSKIGLERPHAERVAQASQCELHHVLSPLLLSPLDFSTRIYMRMN</sequence>
<proteinExistence type="predicted"/>
<evidence type="ECO:0000313" key="2">
    <source>
        <dbReference type="EMBL" id="RRT81904.1"/>
    </source>
</evidence>
<feature type="region of interest" description="Disordered" evidence="1">
    <location>
        <begin position="24"/>
        <end position="49"/>
    </location>
</feature>
<evidence type="ECO:0000256" key="1">
    <source>
        <dbReference type="SAM" id="MobiDB-lite"/>
    </source>
</evidence>
<comment type="caution">
    <text evidence="2">The sequence shown here is derived from an EMBL/GenBank/DDBJ whole genome shotgun (WGS) entry which is preliminary data.</text>
</comment>
<organism evidence="2 3">
    <name type="scientific">Ensete ventricosum</name>
    <name type="common">Abyssinian banana</name>
    <name type="synonym">Musa ensete</name>
    <dbReference type="NCBI Taxonomy" id="4639"/>
    <lineage>
        <taxon>Eukaryota</taxon>
        <taxon>Viridiplantae</taxon>
        <taxon>Streptophyta</taxon>
        <taxon>Embryophyta</taxon>
        <taxon>Tracheophyta</taxon>
        <taxon>Spermatophyta</taxon>
        <taxon>Magnoliopsida</taxon>
        <taxon>Liliopsida</taxon>
        <taxon>Zingiberales</taxon>
        <taxon>Musaceae</taxon>
        <taxon>Ensete</taxon>
    </lineage>
</organism>
<dbReference type="Proteomes" id="UP000287651">
    <property type="component" value="Unassembled WGS sequence"/>
</dbReference>
<dbReference type="EMBL" id="AMZH03000798">
    <property type="protein sequence ID" value="RRT81904.1"/>
    <property type="molecule type" value="Genomic_DNA"/>
</dbReference>
<reference evidence="2 3" key="1">
    <citation type="journal article" date="2014" name="Agronomy (Basel)">
        <title>A Draft Genome Sequence for Ensete ventricosum, the Drought-Tolerant Tree Against Hunger.</title>
        <authorList>
            <person name="Harrison J."/>
            <person name="Moore K.A."/>
            <person name="Paszkiewicz K."/>
            <person name="Jones T."/>
            <person name="Grant M."/>
            <person name="Ambacheew D."/>
            <person name="Muzemil S."/>
            <person name="Studholme D.J."/>
        </authorList>
    </citation>
    <scope>NUCLEOTIDE SEQUENCE [LARGE SCALE GENOMIC DNA]</scope>
</reference>
<dbReference type="AlphaFoldDB" id="A0A427B049"/>
<protein>
    <submittedName>
        <fullName evidence="2">Uncharacterized protein</fullName>
    </submittedName>
</protein>
<name>A0A427B049_ENSVE</name>